<dbReference type="InterPro" id="IPR050330">
    <property type="entry name" value="Bact_OuterMem_StrucFunc"/>
</dbReference>
<feature type="signal peptide" evidence="4">
    <location>
        <begin position="1"/>
        <end position="22"/>
    </location>
</feature>
<dbReference type="Gene3D" id="3.30.1330.60">
    <property type="entry name" value="OmpA-like domain"/>
    <property type="match status" value="1"/>
</dbReference>
<dbReference type="Pfam" id="PF00691">
    <property type="entry name" value="OmpA"/>
    <property type="match status" value="1"/>
</dbReference>
<evidence type="ECO:0000256" key="3">
    <source>
        <dbReference type="SAM" id="MobiDB-lite"/>
    </source>
</evidence>
<keyword evidence="1" id="KW-0472">Membrane</keyword>
<evidence type="ECO:0000256" key="1">
    <source>
        <dbReference type="PROSITE-ProRule" id="PRU00473"/>
    </source>
</evidence>
<evidence type="ECO:0000256" key="4">
    <source>
        <dbReference type="SAM" id="SignalP"/>
    </source>
</evidence>
<feature type="chain" id="PRO_5021871560" description="OmpA-like domain-containing protein" evidence="4">
    <location>
        <begin position="23"/>
        <end position="247"/>
    </location>
</feature>
<gene>
    <name evidence="6" type="ORF">E6K72_01765</name>
</gene>
<reference evidence="6 7" key="1">
    <citation type="journal article" date="2019" name="Nat. Microbiol.">
        <title>Mediterranean grassland soil C-N compound turnover is dependent on rainfall and depth, and is mediated by genomically divergent microorganisms.</title>
        <authorList>
            <person name="Diamond S."/>
            <person name="Andeer P.F."/>
            <person name="Li Z."/>
            <person name="Crits-Christoph A."/>
            <person name="Burstein D."/>
            <person name="Anantharaman K."/>
            <person name="Lane K.R."/>
            <person name="Thomas B.C."/>
            <person name="Pan C."/>
            <person name="Northen T.R."/>
            <person name="Banfield J.F."/>
        </authorList>
    </citation>
    <scope>NUCLEOTIDE SEQUENCE [LARGE SCALE GENOMIC DNA]</scope>
    <source>
        <strain evidence="6">WS_2</strain>
    </source>
</reference>
<dbReference type="SUPFAM" id="SSF103088">
    <property type="entry name" value="OmpA-like"/>
    <property type="match status" value="1"/>
</dbReference>
<dbReference type="PANTHER" id="PTHR30329:SF21">
    <property type="entry name" value="LIPOPROTEIN YIAD-RELATED"/>
    <property type="match status" value="1"/>
</dbReference>
<keyword evidence="2" id="KW-0175">Coiled coil</keyword>
<dbReference type="AlphaFoldDB" id="A0A538T6N2"/>
<feature type="region of interest" description="Disordered" evidence="3">
    <location>
        <begin position="212"/>
        <end position="231"/>
    </location>
</feature>
<feature type="domain" description="OmpA-like" evidence="5">
    <location>
        <begin position="116"/>
        <end position="239"/>
    </location>
</feature>
<feature type="coiled-coil region" evidence="2">
    <location>
        <begin position="31"/>
        <end position="86"/>
    </location>
</feature>
<dbReference type="EMBL" id="VBOS01000052">
    <property type="protein sequence ID" value="TMQ59300.1"/>
    <property type="molecule type" value="Genomic_DNA"/>
</dbReference>
<comment type="caution">
    <text evidence="6">The sequence shown here is derived from an EMBL/GenBank/DDBJ whole genome shotgun (WGS) entry which is preliminary data.</text>
</comment>
<sequence>MNAKWKAAQAGAILLLAAALMAGCGVSKSKYLEATQSADQLAAKNKALQENLDSTSAKKDQLEKDLAAIQASSDQLKAELENSKKATVNMQSTYEGLVGQLKNEVSSGNVSIQQMRDGIRVNLAQDILFKSGSANLDKEGKDLLAKVADELKSSNYEIAVIGHTDDQKIGPGLAQRYPTNWELGSARASQITRLFKDAGIAESRMLAISAAEGLPRGDNSTPEGRAQNRRIEIRLRPVETAEAAASN</sequence>
<dbReference type="InterPro" id="IPR006665">
    <property type="entry name" value="OmpA-like"/>
</dbReference>
<accession>A0A538T6N2</accession>
<dbReference type="CDD" id="cd07185">
    <property type="entry name" value="OmpA_C-like"/>
    <property type="match status" value="1"/>
</dbReference>
<dbReference type="PROSITE" id="PS51123">
    <property type="entry name" value="OMPA_2"/>
    <property type="match status" value="1"/>
</dbReference>
<evidence type="ECO:0000259" key="5">
    <source>
        <dbReference type="PROSITE" id="PS51123"/>
    </source>
</evidence>
<name>A0A538T6N2_UNCEI</name>
<organism evidence="6 7">
    <name type="scientific">Eiseniibacteriota bacterium</name>
    <dbReference type="NCBI Taxonomy" id="2212470"/>
    <lineage>
        <taxon>Bacteria</taxon>
        <taxon>Candidatus Eiseniibacteriota</taxon>
    </lineage>
</organism>
<dbReference type="GO" id="GO:0016020">
    <property type="term" value="C:membrane"/>
    <property type="evidence" value="ECO:0007669"/>
    <property type="project" value="UniProtKB-UniRule"/>
</dbReference>
<proteinExistence type="predicted"/>
<evidence type="ECO:0000256" key="2">
    <source>
        <dbReference type="SAM" id="Coils"/>
    </source>
</evidence>
<dbReference type="Proteomes" id="UP000317716">
    <property type="component" value="Unassembled WGS sequence"/>
</dbReference>
<evidence type="ECO:0000313" key="6">
    <source>
        <dbReference type="EMBL" id="TMQ59300.1"/>
    </source>
</evidence>
<dbReference type="PROSITE" id="PS51257">
    <property type="entry name" value="PROKAR_LIPOPROTEIN"/>
    <property type="match status" value="1"/>
</dbReference>
<protein>
    <recommendedName>
        <fullName evidence="5">OmpA-like domain-containing protein</fullName>
    </recommendedName>
</protein>
<dbReference type="InterPro" id="IPR036737">
    <property type="entry name" value="OmpA-like_sf"/>
</dbReference>
<evidence type="ECO:0000313" key="7">
    <source>
        <dbReference type="Proteomes" id="UP000317716"/>
    </source>
</evidence>
<keyword evidence="4" id="KW-0732">Signal</keyword>
<dbReference type="PANTHER" id="PTHR30329">
    <property type="entry name" value="STATOR ELEMENT OF FLAGELLAR MOTOR COMPLEX"/>
    <property type="match status" value="1"/>
</dbReference>